<keyword evidence="1" id="KW-0472">Membrane</keyword>
<dbReference type="Proteomes" id="UP000214880">
    <property type="component" value="Unassembled WGS sequence"/>
</dbReference>
<evidence type="ECO:0000313" key="2">
    <source>
        <dbReference type="EMBL" id="SDN16846.1"/>
    </source>
</evidence>
<name>A0A1G9Z896_9FIRM</name>
<gene>
    <name evidence="2" type="ORF">SAMN04488502_11356</name>
</gene>
<protein>
    <submittedName>
        <fullName evidence="2">Uncharacterized protein</fullName>
    </submittedName>
</protein>
<dbReference type="EMBL" id="FNHB01000013">
    <property type="protein sequence ID" value="SDN16846.1"/>
    <property type="molecule type" value="Genomic_DNA"/>
</dbReference>
<accession>A0A1G9Z896</accession>
<keyword evidence="1" id="KW-0812">Transmembrane</keyword>
<evidence type="ECO:0000256" key="1">
    <source>
        <dbReference type="SAM" id="Phobius"/>
    </source>
</evidence>
<reference evidence="2 3" key="1">
    <citation type="submission" date="2016-10" db="EMBL/GenBank/DDBJ databases">
        <authorList>
            <person name="de Groot N.N."/>
        </authorList>
    </citation>
    <scope>NUCLEOTIDE SEQUENCE [LARGE SCALE GENOMIC DNA]</scope>
    <source>
        <strain evidence="2 3">DSM 1736</strain>
    </source>
</reference>
<keyword evidence="3" id="KW-1185">Reference proteome</keyword>
<proteinExistence type="predicted"/>
<evidence type="ECO:0000313" key="3">
    <source>
        <dbReference type="Proteomes" id="UP000214880"/>
    </source>
</evidence>
<feature type="transmembrane region" description="Helical" evidence="1">
    <location>
        <begin position="6"/>
        <end position="24"/>
    </location>
</feature>
<organism evidence="2 3">
    <name type="scientific">Dendrosporobacter quercicolus</name>
    <dbReference type="NCBI Taxonomy" id="146817"/>
    <lineage>
        <taxon>Bacteria</taxon>
        <taxon>Bacillati</taxon>
        <taxon>Bacillota</taxon>
        <taxon>Negativicutes</taxon>
        <taxon>Selenomonadales</taxon>
        <taxon>Sporomusaceae</taxon>
        <taxon>Dendrosporobacter</taxon>
    </lineage>
</organism>
<sequence length="89" mass="9582">MITMTIAHVIILTPPIWFTISYALTGKKFTIKQAPVKTDSKVCPACGKLPEVVPDSGCNMIILLPVSSNYAASIIGYGSQNKLTPKEES</sequence>
<dbReference type="AlphaFoldDB" id="A0A1G9Z896"/>
<keyword evidence="1" id="KW-1133">Transmembrane helix</keyword>